<dbReference type="EMBL" id="CM042010">
    <property type="protein sequence ID" value="KAI3780381.1"/>
    <property type="molecule type" value="Genomic_DNA"/>
</dbReference>
<gene>
    <name evidence="1" type="ORF">L2E82_10362</name>
</gene>
<reference evidence="2" key="1">
    <citation type="journal article" date="2022" name="Mol. Ecol. Resour.">
        <title>The genomes of chicory, endive, great burdock and yacon provide insights into Asteraceae palaeo-polyploidization history and plant inulin production.</title>
        <authorList>
            <person name="Fan W."/>
            <person name="Wang S."/>
            <person name="Wang H."/>
            <person name="Wang A."/>
            <person name="Jiang F."/>
            <person name="Liu H."/>
            <person name="Zhao H."/>
            <person name="Xu D."/>
            <person name="Zhang Y."/>
        </authorList>
    </citation>
    <scope>NUCLEOTIDE SEQUENCE [LARGE SCALE GENOMIC DNA]</scope>
    <source>
        <strain evidence="2">cv. Punajuju</strain>
    </source>
</reference>
<accession>A0ACB9GAY2</accession>
<dbReference type="Proteomes" id="UP001055811">
    <property type="component" value="Linkage Group LG02"/>
</dbReference>
<reference evidence="1 2" key="2">
    <citation type="journal article" date="2022" name="Mol. Ecol. Resour.">
        <title>The genomes of chicory, endive, great burdock and yacon provide insights into Asteraceae paleo-polyploidization history and plant inulin production.</title>
        <authorList>
            <person name="Fan W."/>
            <person name="Wang S."/>
            <person name="Wang H."/>
            <person name="Wang A."/>
            <person name="Jiang F."/>
            <person name="Liu H."/>
            <person name="Zhao H."/>
            <person name="Xu D."/>
            <person name="Zhang Y."/>
        </authorList>
    </citation>
    <scope>NUCLEOTIDE SEQUENCE [LARGE SCALE GENOMIC DNA]</scope>
    <source>
        <strain evidence="2">cv. Punajuju</strain>
        <tissue evidence="1">Leaves</tissue>
    </source>
</reference>
<evidence type="ECO:0000313" key="1">
    <source>
        <dbReference type="EMBL" id="KAI3780381.1"/>
    </source>
</evidence>
<name>A0ACB9GAY2_CICIN</name>
<proteinExistence type="predicted"/>
<evidence type="ECO:0000313" key="2">
    <source>
        <dbReference type="Proteomes" id="UP001055811"/>
    </source>
</evidence>
<organism evidence="1 2">
    <name type="scientific">Cichorium intybus</name>
    <name type="common">Chicory</name>
    <dbReference type="NCBI Taxonomy" id="13427"/>
    <lineage>
        <taxon>Eukaryota</taxon>
        <taxon>Viridiplantae</taxon>
        <taxon>Streptophyta</taxon>
        <taxon>Embryophyta</taxon>
        <taxon>Tracheophyta</taxon>
        <taxon>Spermatophyta</taxon>
        <taxon>Magnoliopsida</taxon>
        <taxon>eudicotyledons</taxon>
        <taxon>Gunneridae</taxon>
        <taxon>Pentapetalae</taxon>
        <taxon>asterids</taxon>
        <taxon>campanulids</taxon>
        <taxon>Asterales</taxon>
        <taxon>Asteraceae</taxon>
        <taxon>Cichorioideae</taxon>
        <taxon>Cichorieae</taxon>
        <taxon>Cichoriinae</taxon>
        <taxon>Cichorium</taxon>
    </lineage>
</organism>
<protein>
    <submittedName>
        <fullName evidence="1">Uncharacterized protein</fullName>
    </submittedName>
</protein>
<keyword evidence="2" id="KW-1185">Reference proteome</keyword>
<comment type="caution">
    <text evidence="1">The sequence shown here is derived from an EMBL/GenBank/DDBJ whole genome shotgun (WGS) entry which is preliminary data.</text>
</comment>
<sequence>MGSIAFSLFSPKLYKSAGVGGGTSVAMMHPTAAAAATKSNLGFKTLMESFTVDIHRAEGRKLNVPLIAPFTIATSRLEGVENVAIRVELNNGCVGWGEAPILPFVTAEDQITALKKAGEACEFLKKSEAMSLGDVLREIGQLLPGHDFASVRAGVEMAVIDAVATSIGTPLWRFFGGVSNTITTDITIPIVSPKEAGELASKYYKQGFKTLKLKVGKNLNTDIEVLQAIRGAHPHCLFILDANEGYTSSEAVQVLEKLHEMEVTPILFEQPVHRDDWEGLGHVTQVAKTKYGVSVAADESCRSLADVKKIIKRQLADVINIKLAKVGVLGALEIIDLAKASGLDLMIGGMVETRLAMGFAGHLAAGLGGFKFIDLDTPLLLSEDPVFAGYEVSGPTYKFTNARGHGGFLHWDNLVCYMHSFLVNDVLNPCGTDICRRKRGWMSRLSE</sequence>